<sequence>MDTGEKEINVYSLLRKNFEGSKLNFKTNNKSKIYNNRIDVLENNYITYNSNSDLSDACNNNSEILNGKNCILKLNRTFEKLELKDECNTGDINIPIKVDYNDIEELPVENSKNSNIADDTNMHLRQLPELKDKNNLTNYNLSKEINGSLKYNYPNVQNTEYSDVSDSKRTIKLEDNDDNLINVSSCVTYEEANNSNNRGNNNNNNADVLGNDIEYTERNIHYNFINNNSSSSSNSDNNNNRNMNSTSMCMSISNNHSNNHVSVNDENRNISYNLSNNIVIEKQNDNISQYTCNSKRLDEKDIIKYEIMRYYNRSEINENVLNNYILNIDNRKEDVKNSNLTPGNNNQNYDVNIEDDTINYEMGKINEVSTNKMDVNKFSNIKELSEPNKLININEKKDINEINNFSNDSKENHINILGKHLEEKHMNDSILLDMNYFNKTVLYNNGNESEVDTKNSNNMDIQNDIHNNSGVIIGTNMNNSSGMDNSVGMHLINSMNSVNNMGRVNNYNKFVDYTGGSYFNIIESKSRNEDLYSLKRSELGNNALFSKDINRSILYQEKISNENATKEDNYTNEIKGFSLVHLENRNYIPSDRINNDINIDNNDSRNNNNDSRNNNNDSRNNNNVSGNNNNGVSYNNIDSSDKNNNNDSSDNNNNNVSSDNNNNNNNNDNDSSNNNNDNDSSNNNNDSSSNNDTSIINNRNVNMMEKIKNLSKALNKENVFVHTNYNTLMIPKGELNEESINSNNIYEEQALEEIKNRLKGNYIYSLQNVKNSENTSNNIDNFSNESYNISLDLKNVNFVENNMIENLCDPNKPYDIANYYNKNFVHRENENGTNKPPPIANISKYEENININTNNNANSSSNSNSSTNSNCNSSTNSNCNSSTNSNCNSKGLRNNGEYNMIMKKENNSNDHYRNSKANKKRCISSRIHLPNNMNKEKGDYKNILNLKNNRKKCSTTNIDEYDTEIEEMKLKKKEFRKMILNNKSEFTTINESDELYKTVLYFEKKNKKILKMRKSLRRKRKLKRLINSENDDPQTCMENNTATASTSTTTASSNNSNNNNTNKAIVKYDRVKVEEKENWKNISLDKSENTGVQNFLSDDAFIYQECFNNIDSNQSAKGIITENKDMHTSISTNKEENNNSNSYINVINNNDFNSYCAYSKNNEKNETHYTLNYCPQYLNNDGILDAEKNINCTINVTKNEYISNEWTSNDDRSNNNSKEDYNHQVENSNSNNNNTSTVGSMFGNGSGKCTMPLNKNTGGIYNISTINDNNYASNIYSSNVVPIKNEKTYSDQGECTTDSYACNPSKRMNSESCAGYNDTLKKNEFSCSQLNSGMDISMFGVKNENSNVTNTNNDNNNISAGSGSISGVNNGITESSRSLEEFVSHELSENSQEKTKIKDEVNNEPAGKRLNSRRKLRDRKEKCRKDDDYIYDDETINEAVKKGRSNKGKNKGNNTLKKNRNNGESSRINNSTSNSNNNFHVNYCNSDIMQKNGEAMVFHHNDEEELNRGNELVSVKQEMAGRWINENNVDLSRTTYKHEPLSYDLENNVSNGTNNAAGFNKKDDLEKEKNVSTSVAEANKNAVTETSTVSNSAVGYSTVDSGTVKSSASDNSTVENTNGGSAIEEGNNKLLHDNCAENQHNKSDKDLKPKRKQKRNVKLYKAQKNKGETTLEKKLRIKICLEDYYKRNKEIYNGIDTLSPIDDINLPSIEDETFNDNLAILFKKKKKI</sequence>
<keyword evidence="2" id="KW-1185">Reference proteome</keyword>
<evidence type="ECO:0000313" key="1">
    <source>
        <dbReference type="EMBL" id="KAI4834776.1"/>
    </source>
</evidence>
<dbReference type="EMBL" id="CM043782">
    <property type="protein sequence ID" value="KAI4834776.1"/>
    <property type="molecule type" value="Genomic_DNA"/>
</dbReference>
<proteinExistence type="predicted"/>
<organism evidence="1 2">
    <name type="scientific">Plasmodium brasilianum</name>
    <dbReference type="NCBI Taxonomy" id="5824"/>
    <lineage>
        <taxon>Eukaryota</taxon>
        <taxon>Sar</taxon>
        <taxon>Alveolata</taxon>
        <taxon>Apicomplexa</taxon>
        <taxon>Aconoidasida</taxon>
        <taxon>Haemosporida</taxon>
        <taxon>Plasmodiidae</taxon>
        <taxon>Plasmodium</taxon>
        <taxon>Plasmodium (Plasmodium)</taxon>
    </lineage>
</organism>
<dbReference type="Proteomes" id="UP001056978">
    <property type="component" value="Chromosome 14"/>
</dbReference>
<name>A0ACB9Y0W1_PLABR</name>
<comment type="caution">
    <text evidence="1">The sequence shown here is derived from an EMBL/GenBank/DDBJ whole genome shotgun (WGS) entry which is preliminary data.</text>
</comment>
<gene>
    <name evidence="1" type="ORF">MKS88_005455</name>
</gene>
<accession>A0ACB9Y0W1</accession>
<evidence type="ECO:0000313" key="2">
    <source>
        <dbReference type="Proteomes" id="UP001056978"/>
    </source>
</evidence>
<reference evidence="1" key="1">
    <citation type="submission" date="2022-06" db="EMBL/GenBank/DDBJ databases">
        <title>The First Complete Genome of the Simian Malaria Parasite Plasmodium brasilianum.</title>
        <authorList>
            <person name="Bajic M."/>
            <person name="Ravishankar S."/>
        </authorList>
    </citation>
    <scope>NUCLEOTIDE SEQUENCE</scope>
    <source>
        <strain evidence="1">Bolivian I</strain>
    </source>
</reference>
<protein>
    <submittedName>
        <fullName evidence="1">Uncharacterized protein</fullName>
    </submittedName>
</protein>